<dbReference type="Proteomes" id="UP000326565">
    <property type="component" value="Unassembled WGS sequence"/>
</dbReference>
<dbReference type="InterPro" id="IPR050765">
    <property type="entry name" value="Riboflavin_Biosynth_HTPR"/>
</dbReference>
<gene>
    <name evidence="15" type="ORF">BDV29DRAFT_156871</name>
</gene>
<dbReference type="AlphaFoldDB" id="A0A5N5X482"/>
<dbReference type="EC" id="1.1.1.302" evidence="4"/>
<protein>
    <recommendedName>
        <fullName evidence="5">2,5-diamino-6-ribosylamino-4(3H)-pyrimidinone 5'-phosphate reductase</fullName>
        <ecNumber evidence="4">1.1.1.302</ecNumber>
    </recommendedName>
    <alternativeName>
        <fullName evidence="10">2,5-diamino-6-(5-phospho-D-ribosylamino)pyrimidin-4(3H)-one reductase</fullName>
    </alternativeName>
    <alternativeName>
        <fullName evidence="9">2,5-diamino-6-ribitylamino-4(3H)-pyrimidinone 5'-phosphate synthase</fullName>
    </alternativeName>
</protein>
<comment type="catalytic activity">
    <reaction evidence="11">
        <text>2,5-diamino-6-(1-D-ribitylamino)pyrimidin-4(3H)-one 5'-phosphate + NAD(+) = 2,5-diamino-6-(1-D-ribosylamino)pyrimidin-4(3H)-one 5'-phosphate + NADH + H(+)</text>
        <dbReference type="Rhea" id="RHEA:27274"/>
        <dbReference type="ChEBI" id="CHEBI:15378"/>
        <dbReference type="ChEBI" id="CHEBI:57540"/>
        <dbReference type="ChEBI" id="CHEBI:57945"/>
        <dbReference type="ChEBI" id="CHEBI:58890"/>
        <dbReference type="ChEBI" id="CHEBI:59545"/>
        <dbReference type="EC" id="1.1.1.302"/>
    </reaction>
</comment>
<evidence type="ECO:0000259" key="14">
    <source>
        <dbReference type="Pfam" id="PF01872"/>
    </source>
</evidence>
<evidence type="ECO:0000313" key="15">
    <source>
        <dbReference type="EMBL" id="KAB8074140.1"/>
    </source>
</evidence>
<keyword evidence="8" id="KW-0560">Oxidoreductase</keyword>
<dbReference type="GO" id="GO:0008703">
    <property type="term" value="F:5-amino-6-(5-phosphoribosylamino)uracil reductase activity"/>
    <property type="evidence" value="ECO:0007669"/>
    <property type="project" value="InterPro"/>
</dbReference>
<evidence type="ECO:0000256" key="11">
    <source>
        <dbReference type="ARBA" id="ARBA00047550"/>
    </source>
</evidence>
<dbReference type="PANTHER" id="PTHR38011:SF7">
    <property type="entry name" value="2,5-DIAMINO-6-RIBOSYLAMINO-4(3H)-PYRIMIDINONE 5'-PHOSPHATE REDUCTASE"/>
    <property type="match status" value="1"/>
</dbReference>
<evidence type="ECO:0000256" key="12">
    <source>
        <dbReference type="ARBA" id="ARBA00049020"/>
    </source>
</evidence>
<dbReference type="InterPro" id="IPR024072">
    <property type="entry name" value="DHFR-like_dom_sf"/>
</dbReference>
<proteinExistence type="inferred from homology"/>
<evidence type="ECO:0000256" key="4">
    <source>
        <dbReference type="ARBA" id="ARBA00012851"/>
    </source>
</evidence>
<feature type="region of interest" description="Disordered" evidence="13">
    <location>
        <begin position="16"/>
        <end position="38"/>
    </location>
</feature>
<evidence type="ECO:0000256" key="1">
    <source>
        <dbReference type="ARBA" id="ARBA00003555"/>
    </source>
</evidence>
<evidence type="ECO:0000256" key="5">
    <source>
        <dbReference type="ARBA" id="ARBA00015035"/>
    </source>
</evidence>
<evidence type="ECO:0000256" key="6">
    <source>
        <dbReference type="ARBA" id="ARBA00022619"/>
    </source>
</evidence>
<keyword evidence="16" id="KW-1185">Reference proteome</keyword>
<feature type="domain" description="Bacterial bifunctional deaminase-reductase C-terminal" evidence="14">
    <location>
        <begin position="37"/>
        <end position="240"/>
    </location>
</feature>
<comment type="pathway">
    <text evidence="2">Cofactor biosynthesis; riboflavin biosynthesis.</text>
</comment>
<evidence type="ECO:0000256" key="2">
    <source>
        <dbReference type="ARBA" id="ARBA00005104"/>
    </source>
</evidence>
<evidence type="ECO:0000256" key="13">
    <source>
        <dbReference type="SAM" id="MobiDB-lite"/>
    </source>
</evidence>
<evidence type="ECO:0000313" key="16">
    <source>
        <dbReference type="Proteomes" id="UP000326565"/>
    </source>
</evidence>
<name>A0A5N5X482_9EURO</name>
<evidence type="ECO:0000256" key="8">
    <source>
        <dbReference type="ARBA" id="ARBA00023002"/>
    </source>
</evidence>
<comment type="function">
    <text evidence="1">Catalyzes an early step in riboflavin biosynthesis, the NADPH-dependent reduction of the ribose side chain of 2,5-diamino-6-ribosylamino-4(3H)-pyrimidinone 5'-phosphate, yielding 2,5-diamino-6-ribitylamino-4(3H)-pyrimidinone 5'-phosphate.</text>
</comment>
<comment type="catalytic activity">
    <reaction evidence="12">
        <text>2,5-diamino-6-(1-D-ribitylamino)pyrimidin-4(3H)-one 5'-phosphate + NADP(+) = 2,5-diamino-6-(1-D-ribosylamino)pyrimidin-4(3H)-one 5'-phosphate + NADPH + H(+)</text>
        <dbReference type="Rhea" id="RHEA:27278"/>
        <dbReference type="ChEBI" id="CHEBI:15378"/>
        <dbReference type="ChEBI" id="CHEBI:57783"/>
        <dbReference type="ChEBI" id="CHEBI:58349"/>
        <dbReference type="ChEBI" id="CHEBI:58890"/>
        <dbReference type="ChEBI" id="CHEBI:59545"/>
        <dbReference type="EC" id="1.1.1.302"/>
    </reaction>
</comment>
<dbReference type="InterPro" id="IPR002734">
    <property type="entry name" value="RibDG_C"/>
</dbReference>
<keyword evidence="6" id="KW-0686">Riboflavin biosynthesis</keyword>
<dbReference type="EMBL" id="ML732214">
    <property type="protein sequence ID" value="KAB8074140.1"/>
    <property type="molecule type" value="Genomic_DNA"/>
</dbReference>
<dbReference type="SUPFAM" id="SSF53597">
    <property type="entry name" value="Dihydrofolate reductase-like"/>
    <property type="match status" value="1"/>
</dbReference>
<dbReference type="PANTHER" id="PTHR38011">
    <property type="entry name" value="DIHYDROFOLATE REDUCTASE FAMILY PROTEIN (AFU_ORTHOLOGUE AFUA_8G06820)"/>
    <property type="match status" value="1"/>
</dbReference>
<dbReference type="GO" id="GO:0009231">
    <property type="term" value="P:riboflavin biosynthetic process"/>
    <property type="evidence" value="ECO:0007669"/>
    <property type="project" value="UniProtKB-KW"/>
</dbReference>
<evidence type="ECO:0000256" key="9">
    <source>
        <dbReference type="ARBA" id="ARBA00030073"/>
    </source>
</evidence>
<comment type="similarity">
    <text evidence="3">Belongs to the HTP reductase family.</text>
</comment>
<dbReference type="Pfam" id="PF01872">
    <property type="entry name" value="RibD_C"/>
    <property type="match status" value="1"/>
</dbReference>
<keyword evidence="7" id="KW-0521">NADP</keyword>
<reference evidence="15 16" key="1">
    <citation type="submission" date="2019-04" db="EMBL/GenBank/DDBJ databases">
        <title>Friends and foes A comparative genomics study of 23 Aspergillus species from section Flavi.</title>
        <authorList>
            <consortium name="DOE Joint Genome Institute"/>
            <person name="Kjaerbolling I."/>
            <person name="Vesth T."/>
            <person name="Frisvad J.C."/>
            <person name="Nybo J.L."/>
            <person name="Theobald S."/>
            <person name="Kildgaard S."/>
            <person name="Isbrandt T."/>
            <person name="Kuo A."/>
            <person name="Sato A."/>
            <person name="Lyhne E.K."/>
            <person name="Kogle M.E."/>
            <person name="Wiebenga A."/>
            <person name="Kun R.S."/>
            <person name="Lubbers R.J."/>
            <person name="Makela M.R."/>
            <person name="Barry K."/>
            <person name="Chovatia M."/>
            <person name="Clum A."/>
            <person name="Daum C."/>
            <person name="Haridas S."/>
            <person name="He G."/>
            <person name="LaButti K."/>
            <person name="Lipzen A."/>
            <person name="Mondo S."/>
            <person name="Riley R."/>
            <person name="Salamov A."/>
            <person name="Simmons B.A."/>
            <person name="Magnuson J.K."/>
            <person name="Henrissat B."/>
            <person name="Mortensen U.H."/>
            <person name="Larsen T.O."/>
            <person name="Devries R.P."/>
            <person name="Grigoriev I.V."/>
            <person name="Machida M."/>
            <person name="Baker S.E."/>
            <person name="Andersen M.R."/>
        </authorList>
    </citation>
    <scope>NUCLEOTIDE SEQUENCE [LARGE SCALE GENOMIC DNA]</scope>
    <source>
        <strain evidence="15 16">CBS 151.66</strain>
    </source>
</reference>
<evidence type="ECO:0000256" key="10">
    <source>
        <dbReference type="ARBA" id="ARBA00031630"/>
    </source>
</evidence>
<accession>A0A5N5X482</accession>
<evidence type="ECO:0000256" key="3">
    <source>
        <dbReference type="ARBA" id="ARBA00009723"/>
    </source>
</evidence>
<evidence type="ECO:0000256" key="7">
    <source>
        <dbReference type="ARBA" id="ARBA00022857"/>
    </source>
</evidence>
<dbReference type="OrthoDB" id="5432at2759"/>
<sequence length="246" mass="26322">MASSILNGAMEFPESGSAFLEPHLPPQDGSTPSPDMPYTPLNFATSLDSSLALSPGAPTALSGPQSQAMTHYQRSRHDGILIGVGTAVEDNPSLNCRNSKLFQLCKKGCARAPWVVTTLRDPPAKKKALLEKYGGRFIILHIATSDIAQLGPIGVTYLSHSGRMCLHSVMIEGGGQVINSLLAPPYLPLIYMVIAIIAPTWLGQGGAVVSPARRFDEDKPISAARLTKVKWYPFGEDVVLCGQVKL</sequence>
<dbReference type="Gene3D" id="3.40.430.10">
    <property type="entry name" value="Dihydrofolate Reductase, subunit A"/>
    <property type="match status" value="2"/>
</dbReference>
<organism evidence="15 16">
    <name type="scientific">Aspergillus leporis</name>
    <dbReference type="NCBI Taxonomy" id="41062"/>
    <lineage>
        <taxon>Eukaryota</taxon>
        <taxon>Fungi</taxon>
        <taxon>Dikarya</taxon>
        <taxon>Ascomycota</taxon>
        <taxon>Pezizomycotina</taxon>
        <taxon>Eurotiomycetes</taxon>
        <taxon>Eurotiomycetidae</taxon>
        <taxon>Eurotiales</taxon>
        <taxon>Aspergillaceae</taxon>
        <taxon>Aspergillus</taxon>
        <taxon>Aspergillus subgen. Circumdati</taxon>
    </lineage>
</organism>